<dbReference type="RefSeq" id="WP_183496867.1">
    <property type="nucleotide sequence ID" value="NZ_JACIFF010000009.1"/>
</dbReference>
<reference evidence="5 6" key="1">
    <citation type="submission" date="2020-08" db="EMBL/GenBank/DDBJ databases">
        <title>Genomic Encyclopedia of Type Strains, Phase IV (KMG-IV): sequencing the most valuable type-strain genomes for metagenomic binning, comparative biology and taxonomic classification.</title>
        <authorList>
            <person name="Goeker M."/>
        </authorList>
    </citation>
    <scope>NUCLEOTIDE SEQUENCE [LARGE SCALE GENOMIC DNA]</scope>
    <source>
        <strain evidence="5 6">DSM 105137</strain>
    </source>
</reference>
<dbReference type="PANTHER" id="PTHR38478:SF1">
    <property type="entry name" value="ZINC DEPENDENT METALLOPROTEASE DOMAIN LIPOPROTEIN"/>
    <property type="match status" value="1"/>
</dbReference>
<dbReference type="Pfam" id="PF17148">
    <property type="entry name" value="DUF5117"/>
    <property type="match status" value="1"/>
</dbReference>
<feature type="chain" id="PRO_5032306709" description="Zinc-dependent metalloprotease" evidence="1">
    <location>
        <begin position="19"/>
        <end position="807"/>
    </location>
</feature>
<dbReference type="AlphaFoldDB" id="A0A840EFC8"/>
<dbReference type="Pfam" id="PF17162">
    <property type="entry name" value="DUF5118"/>
    <property type="match status" value="1"/>
</dbReference>
<dbReference type="InterPro" id="IPR032534">
    <property type="entry name" value="EcxA_zinc-bd"/>
</dbReference>
<protein>
    <recommendedName>
        <fullName evidence="7">Zinc-dependent metalloprotease</fullName>
    </recommendedName>
</protein>
<proteinExistence type="predicted"/>
<dbReference type="InterPro" id="IPR033428">
    <property type="entry name" value="DUF5118"/>
</dbReference>
<sequence length="807" mass="91001">MNQLTLLLTFFLCTCAPALNTLYAQEDGEKTEKSDDKKKDKNAYKDLLKDAKAQTGLFDVIEKEGKTYFELPLALMNQEILIVSRISGHVKGLNFGGAGMRSRPQQVVRWQKHGEKVLLRSVSYNSVASEDLPVYQSVRNNNFEPIVATFDVKAYGKDSSSVVFDVTPFFTNDEPMIGAIDDDDRKNFGIKGLDKDRSLIMSVKSFPGNVEVRHVLTYKGDKLPDNQVTGTLSVEMNQSFILLPAEKMTPRQYDPRVGYFSIEQTNYGLDAQRAEKQRFITRWRLEPVDMEAWERGELVDVKKPIVYYIDPATPTEWVPYIKQGVDDWQQAFEAIGLKNAIMAKDAPTKAEDPDWSPEDVRYSVIRYVTTDIQNAMGPHVHDPRTGEILESDIIWYHNVMNLLRNWYLIQTAAVNPEARTPKFEREVMGKLIRFVSAHEVGHTLGLPHNMGSSPAYTVEQLRTPGFVQENGVAPSIMDYARFNYVAQPEDEGVGLMPKIGVYDYYAIRYGYLPIPEAGSVAEDHEILNAMIKEKADDPRYRYGRQTRAGYDASAQTEDIGDDAVLASTLGIANLKRIVPKLPEWMAEDGKYFDNLEEVYDNVVGQLRRYTGHVASNVGSVYEWQRSSDENKVVYETLSKEKQQAAVKFINEQIFTTPEWLIDENILQRISATGVAEKIAGLQASALRTLMNDDRLNRLVEQRSRDANAYGIMDLMNDTRSGVFTPANTNSSYGRTLQAAYVETLTKLLTNEEATADVKAGVRANLNQIQRQLAAGKQNDDLLVQGHRGELDQHIRVALTGLEAMTGK</sequence>
<dbReference type="PANTHER" id="PTHR38478">
    <property type="entry name" value="PEPTIDASE M1A AND M12B"/>
    <property type="match status" value="1"/>
</dbReference>
<dbReference type="InterPro" id="IPR033413">
    <property type="entry name" value="DUF5117"/>
</dbReference>
<keyword evidence="1" id="KW-0732">Signal</keyword>
<evidence type="ECO:0000259" key="2">
    <source>
        <dbReference type="Pfam" id="PF16313"/>
    </source>
</evidence>
<accession>A0A840EFC8</accession>
<dbReference type="Gene3D" id="3.40.390.10">
    <property type="entry name" value="Collagenase (Catalytic Domain)"/>
    <property type="match status" value="1"/>
</dbReference>
<evidence type="ECO:0000256" key="1">
    <source>
        <dbReference type="SAM" id="SignalP"/>
    </source>
</evidence>
<feature type="domain" description="DUF5117" evidence="3">
    <location>
        <begin position="105"/>
        <end position="287"/>
    </location>
</feature>
<name>A0A840EFC8_9BACT</name>
<dbReference type="EMBL" id="JACIFF010000009">
    <property type="protein sequence ID" value="MBB4080638.1"/>
    <property type="molecule type" value="Genomic_DNA"/>
</dbReference>
<dbReference type="GO" id="GO:0008237">
    <property type="term" value="F:metallopeptidase activity"/>
    <property type="evidence" value="ECO:0007669"/>
    <property type="project" value="InterPro"/>
</dbReference>
<evidence type="ECO:0000313" key="5">
    <source>
        <dbReference type="EMBL" id="MBB4080638.1"/>
    </source>
</evidence>
<evidence type="ECO:0000259" key="3">
    <source>
        <dbReference type="Pfam" id="PF17148"/>
    </source>
</evidence>
<comment type="caution">
    <text evidence="5">The sequence shown here is derived from an EMBL/GenBank/DDBJ whole genome shotgun (WGS) entry which is preliminary data.</text>
</comment>
<dbReference type="InterPro" id="IPR024079">
    <property type="entry name" value="MetalloPept_cat_dom_sf"/>
</dbReference>
<evidence type="ECO:0000259" key="4">
    <source>
        <dbReference type="Pfam" id="PF17162"/>
    </source>
</evidence>
<gene>
    <name evidence="5" type="ORF">GGR28_003273</name>
</gene>
<dbReference type="InterPro" id="IPR034032">
    <property type="entry name" value="Zn_MMP-like_bac"/>
</dbReference>
<feature type="domain" description="EcxA zinc-binding" evidence="2">
    <location>
        <begin position="421"/>
        <end position="727"/>
    </location>
</feature>
<organism evidence="5 6">
    <name type="scientific">Neolewinella aquimaris</name>
    <dbReference type="NCBI Taxonomy" id="1835722"/>
    <lineage>
        <taxon>Bacteria</taxon>
        <taxon>Pseudomonadati</taxon>
        <taxon>Bacteroidota</taxon>
        <taxon>Saprospiria</taxon>
        <taxon>Saprospirales</taxon>
        <taxon>Lewinellaceae</taxon>
        <taxon>Neolewinella</taxon>
    </lineage>
</organism>
<evidence type="ECO:0008006" key="7">
    <source>
        <dbReference type="Google" id="ProtNLM"/>
    </source>
</evidence>
<feature type="domain" description="DUF5118" evidence="4">
    <location>
        <begin position="42"/>
        <end position="87"/>
    </location>
</feature>
<dbReference type="CDD" id="cd04276">
    <property type="entry name" value="ZnMc_MMP_like_2"/>
    <property type="match status" value="1"/>
</dbReference>
<evidence type="ECO:0000313" key="6">
    <source>
        <dbReference type="Proteomes" id="UP000576209"/>
    </source>
</evidence>
<feature type="signal peptide" evidence="1">
    <location>
        <begin position="1"/>
        <end position="18"/>
    </location>
</feature>
<dbReference type="Proteomes" id="UP000576209">
    <property type="component" value="Unassembled WGS sequence"/>
</dbReference>
<dbReference type="SUPFAM" id="SSF55486">
    <property type="entry name" value="Metalloproteases ('zincins'), catalytic domain"/>
    <property type="match status" value="1"/>
</dbReference>
<keyword evidence="6" id="KW-1185">Reference proteome</keyword>
<dbReference type="Pfam" id="PF16313">
    <property type="entry name" value="DUF4953"/>
    <property type="match status" value="1"/>
</dbReference>